<dbReference type="Gene3D" id="4.10.80.30">
    <property type="entry name" value="DNA polymerase, domain 6"/>
    <property type="match status" value="1"/>
</dbReference>
<reference evidence="7 8" key="1">
    <citation type="journal article" date="2011" name="Front. Microbiol.">
        <title>Genomic signatures of strain selection and enhancement in Bacillus atrophaeus var. globigii, a historical biowarfare simulant.</title>
        <authorList>
            <person name="Gibbons H.S."/>
            <person name="Broomall S.M."/>
            <person name="McNew L.A."/>
            <person name="Daligault H."/>
            <person name="Chapman C."/>
            <person name="Bruce D."/>
            <person name="Karavis M."/>
            <person name="Krepps M."/>
            <person name="McGregor P.A."/>
            <person name="Hong C."/>
            <person name="Park K.H."/>
            <person name="Akmal A."/>
            <person name="Feldman A."/>
            <person name="Lin J.S."/>
            <person name="Chang W.E."/>
            <person name="Higgs B.W."/>
            <person name="Demirev P."/>
            <person name="Lindquist J."/>
            <person name="Liem A."/>
            <person name="Fochler E."/>
            <person name="Read T.D."/>
            <person name="Tapia R."/>
            <person name="Johnson S."/>
            <person name="Bishop-Lilly K.A."/>
            <person name="Detter C."/>
            <person name="Han C."/>
            <person name="Sozhamannan S."/>
            <person name="Rosenzweig C.N."/>
            <person name="Skowronski E.W."/>
        </authorList>
    </citation>
    <scope>NUCLEOTIDE SEQUENCE [LARGE SCALE GENOMIC DNA]</scope>
    <source>
        <strain evidence="7 8">1942</strain>
    </source>
</reference>
<dbReference type="RefSeq" id="WP_003327211.1">
    <property type="nucleotide sequence ID" value="NC_014639.1"/>
</dbReference>
<feature type="domain" description="GW" evidence="6">
    <location>
        <begin position="202"/>
        <end position="280"/>
    </location>
</feature>
<keyword evidence="4" id="KW-0378">Hydrolase</keyword>
<keyword evidence="2" id="KW-0964">Secreted</keyword>
<dbReference type="PANTHER" id="PTHR33308">
    <property type="entry name" value="PEPTIDOGLYCAN HYDROLASE FLGJ"/>
    <property type="match status" value="1"/>
</dbReference>
<dbReference type="SUPFAM" id="SSF82057">
    <property type="entry name" value="Prokaryotic SH3-related domain"/>
    <property type="match status" value="1"/>
</dbReference>
<evidence type="ECO:0000256" key="3">
    <source>
        <dbReference type="ARBA" id="ARBA00022729"/>
    </source>
</evidence>
<protein>
    <submittedName>
        <fullName evidence="7">Exoglucosaminidase</fullName>
    </submittedName>
</protein>
<name>A0ABN3ZC79_BACA1</name>
<dbReference type="InterPro" id="IPR025987">
    <property type="entry name" value="GW_dom"/>
</dbReference>
<dbReference type="Pfam" id="PF01832">
    <property type="entry name" value="Glucosaminidase"/>
    <property type="match status" value="1"/>
</dbReference>
<dbReference type="Gene3D" id="1.10.530.10">
    <property type="match status" value="1"/>
</dbReference>
<dbReference type="NCBIfam" id="NF033202">
    <property type="entry name" value="GW_glycos_SH3"/>
    <property type="match status" value="1"/>
</dbReference>
<evidence type="ECO:0000313" key="8">
    <source>
        <dbReference type="Proteomes" id="UP000006867"/>
    </source>
</evidence>
<dbReference type="SMART" id="SM00047">
    <property type="entry name" value="LYZ2"/>
    <property type="match status" value="1"/>
</dbReference>
<dbReference type="PANTHER" id="PTHR33308:SF10">
    <property type="entry name" value="EXO-GLUCOSAMINIDASE LYTG"/>
    <property type="match status" value="1"/>
</dbReference>
<dbReference type="EMBL" id="CP002207">
    <property type="protein sequence ID" value="ADP33598.1"/>
    <property type="molecule type" value="Genomic_DNA"/>
</dbReference>
<dbReference type="InterPro" id="IPR002901">
    <property type="entry name" value="MGlyc_endo_b_GlcNAc-like_dom"/>
</dbReference>
<comment type="subcellular location">
    <subcellularLocation>
        <location evidence="1">Secreted</location>
    </subcellularLocation>
</comment>
<dbReference type="PRINTS" id="PR01002">
    <property type="entry name" value="FLGFLGJ"/>
</dbReference>
<gene>
    <name evidence="7" type="ordered locus">BATR1942_13375</name>
</gene>
<keyword evidence="5" id="KW-0961">Cell wall biogenesis/degradation</keyword>
<proteinExistence type="predicted"/>
<evidence type="ECO:0000256" key="5">
    <source>
        <dbReference type="ARBA" id="ARBA00023316"/>
    </source>
</evidence>
<evidence type="ECO:0000313" key="7">
    <source>
        <dbReference type="EMBL" id="ADP33598.1"/>
    </source>
</evidence>
<dbReference type="Gene3D" id="2.30.30.170">
    <property type="match status" value="1"/>
</dbReference>
<sequence length="281" mass="31777">MSRKKSKLKLFISVFFVAATALGVFVLVTTLSKPIETAKEPEEIDEKQVFIDSLSGHAQILYEKYHVLPSITIAQAILESNWGNSELASEANNLFGIKGDYKGKHVTMETDEFEKGERKTIRAKFRKYRTFFESMNDHAKLFVRGTSWNKKKYQPVLEAKDYKKAAVALQKSGYATDPDYADKISSIVENYGLDEFDQVNPSIKSVDLNGSVKDNAFEDVWSKPSKDAKSIKLSSVQDFVGENIKVVSKKQKGQSVWYQFQINDKLVGWVDDSAIQLSEET</sequence>
<keyword evidence="8" id="KW-1185">Reference proteome</keyword>
<dbReference type="Pfam" id="PF13457">
    <property type="entry name" value="GW"/>
    <property type="match status" value="1"/>
</dbReference>
<dbReference type="Proteomes" id="UP000006867">
    <property type="component" value="Chromosome"/>
</dbReference>
<evidence type="ECO:0000256" key="1">
    <source>
        <dbReference type="ARBA" id="ARBA00004613"/>
    </source>
</evidence>
<organism evidence="7 8">
    <name type="scientific">Bacillus atrophaeus (strain 1942)</name>
    <dbReference type="NCBI Taxonomy" id="720555"/>
    <lineage>
        <taxon>Bacteria</taxon>
        <taxon>Bacillati</taxon>
        <taxon>Bacillota</taxon>
        <taxon>Bacilli</taxon>
        <taxon>Bacillales</taxon>
        <taxon>Bacillaceae</taxon>
        <taxon>Bacillus</taxon>
    </lineage>
</organism>
<evidence type="ECO:0000256" key="2">
    <source>
        <dbReference type="ARBA" id="ARBA00022525"/>
    </source>
</evidence>
<accession>A0ABN3ZC79</accession>
<dbReference type="InterPro" id="IPR051056">
    <property type="entry name" value="Glycosyl_Hydrolase_73"/>
</dbReference>
<evidence type="ECO:0000256" key="4">
    <source>
        <dbReference type="ARBA" id="ARBA00022801"/>
    </source>
</evidence>
<evidence type="ECO:0000259" key="6">
    <source>
        <dbReference type="PROSITE" id="PS51780"/>
    </source>
</evidence>
<dbReference type="InterPro" id="IPR038200">
    <property type="entry name" value="GW_dom_sf"/>
</dbReference>
<keyword evidence="3" id="KW-0732">Signal</keyword>
<dbReference type="PROSITE" id="PS51780">
    <property type="entry name" value="GW"/>
    <property type="match status" value="1"/>
</dbReference>